<organism evidence="2 3">
    <name type="scientific">Prosthecobacter algae</name>
    <dbReference type="NCBI Taxonomy" id="1144682"/>
    <lineage>
        <taxon>Bacteria</taxon>
        <taxon>Pseudomonadati</taxon>
        <taxon>Verrucomicrobiota</taxon>
        <taxon>Verrucomicrobiia</taxon>
        <taxon>Verrucomicrobiales</taxon>
        <taxon>Verrucomicrobiaceae</taxon>
        <taxon>Prosthecobacter</taxon>
    </lineage>
</organism>
<comment type="caution">
    <text evidence="2">The sequence shown here is derived from an EMBL/GenBank/DDBJ whole genome shotgun (WGS) entry which is preliminary data.</text>
</comment>
<evidence type="ECO:0000256" key="1">
    <source>
        <dbReference type="SAM" id="Phobius"/>
    </source>
</evidence>
<name>A0ABP9NX33_9BACT</name>
<feature type="transmembrane region" description="Helical" evidence="1">
    <location>
        <begin position="126"/>
        <end position="146"/>
    </location>
</feature>
<keyword evidence="3" id="KW-1185">Reference proteome</keyword>
<evidence type="ECO:0008006" key="4">
    <source>
        <dbReference type="Google" id="ProtNLM"/>
    </source>
</evidence>
<proteinExistence type="predicted"/>
<accession>A0ABP9NX33</accession>
<evidence type="ECO:0000313" key="3">
    <source>
        <dbReference type="Proteomes" id="UP001499852"/>
    </source>
</evidence>
<evidence type="ECO:0000313" key="2">
    <source>
        <dbReference type="EMBL" id="GAA5136229.1"/>
    </source>
</evidence>
<keyword evidence="1" id="KW-0812">Transmembrane</keyword>
<dbReference type="EMBL" id="BAABIA010000002">
    <property type="protein sequence ID" value="GAA5136229.1"/>
    <property type="molecule type" value="Genomic_DNA"/>
</dbReference>
<dbReference type="Proteomes" id="UP001499852">
    <property type="component" value="Unassembled WGS sequence"/>
</dbReference>
<keyword evidence="1" id="KW-1133">Transmembrane helix</keyword>
<protein>
    <recommendedName>
        <fullName evidence="4">DUF3592 domain-containing protein</fullName>
    </recommendedName>
</protein>
<sequence>MEKSTQIKIVAVIALLAGPFFAYNGYQEKERLAKIEKEGITVDGTIEGGASERSGKRSRSYNFEVVFTPQGGPAITKSFPVTSDFFSSRTHESTITDPAVKVRYLAADVENSAIIVGGSKDTTINLMVGIGSFAAGLITLLVMMFMRKS</sequence>
<reference evidence="3" key="1">
    <citation type="journal article" date="2019" name="Int. J. Syst. Evol. Microbiol.">
        <title>The Global Catalogue of Microorganisms (GCM) 10K type strain sequencing project: providing services to taxonomists for standard genome sequencing and annotation.</title>
        <authorList>
            <consortium name="The Broad Institute Genomics Platform"/>
            <consortium name="The Broad Institute Genome Sequencing Center for Infectious Disease"/>
            <person name="Wu L."/>
            <person name="Ma J."/>
        </authorList>
    </citation>
    <scope>NUCLEOTIDE SEQUENCE [LARGE SCALE GENOMIC DNA]</scope>
    <source>
        <strain evidence="3">JCM 18053</strain>
    </source>
</reference>
<gene>
    <name evidence="2" type="ORF">GCM10023213_10890</name>
</gene>
<keyword evidence="1" id="KW-0472">Membrane</keyword>
<dbReference type="RefSeq" id="WP_345735357.1">
    <property type="nucleotide sequence ID" value="NZ_BAABIA010000002.1"/>
</dbReference>